<accession>A0A3P3VXQ8</accession>
<dbReference type="Gene3D" id="3.40.630.30">
    <property type="match status" value="1"/>
</dbReference>
<evidence type="ECO:0000256" key="1">
    <source>
        <dbReference type="SAM" id="MobiDB-lite"/>
    </source>
</evidence>
<dbReference type="CDD" id="cd04301">
    <property type="entry name" value="NAT_SF"/>
    <property type="match status" value="1"/>
</dbReference>
<reference evidence="3 4" key="1">
    <citation type="submission" date="2018-08" db="EMBL/GenBank/DDBJ databases">
        <authorList>
            <person name="Khan S.A."/>
        </authorList>
    </citation>
    <scope>NUCLEOTIDE SEQUENCE [LARGE SCALE GENOMIC DNA]</scope>
    <source>
        <strain evidence="3 4">GTF-13</strain>
    </source>
</reference>
<organism evidence="3 4">
    <name type="scientific">Aestuariirhabdus litorea</name>
    <dbReference type="NCBI Taxonomy" id="2528527"/>
    <lineage>
        <taxon>Bacteria</taxon>
        <taxon>Pseudomonadati</taxon>
        <taxon>Pseudomonadota</taxon>
        <taxon>Gammaproteobacteria</taxon>
        <taxon>Oceanospirillales</taxon>
        <taxon>Aestuariirhabdaceae</taxon>
        <taxon>Aestuariirhabdus</taxon>
    </lineage>
</organism>
<evidence type="ECO:0000313" key="4">
    <source>
        <dbReference type="Proteomes" id="UP000280792"/>
    </source>
</evidence>
<feature type="domain" description="N-acetyltransferase" evidence="2">
    <location>
        <begin position="7"/>
        <end position="146"/>
    </location>
</feature>
<reference evidence="3 4" key="2">
    <citation type="submission" date="2018-12" db="EMBL/GenBank/DDBJ databases">
        <title>Simiduia agarivorans gen. nov., sp. nov., a marine, agarolytic bacterium isolated from shallow coastal water from Keelung, Taiwan.</title>
        <authorList>
            <person name="Shieh W.Y."/>
        </authorList>
    </citation>
    <scope>NUCLEOTIDE SEQUENCE [LARGE SCALE GENOMIC DNA]</scope>
    <source>
        <strain evidence="3 4">GTF-13</strain>
    </source>
</reference>
<dbReference type="PANTHER" id="PTHR13355:SF11">
    <property type="entry name" value="GLUCOSAMINE 6-PHOSPHATE N-ACETYLTRANSFERASE"/>
    <property type="match status" value="1"/>
</dbReference>
<dbReference type="InterPro" id="IPR000182">
    <property type="entry name" value="GNAT_dom"/>
</dbReference>
<dbReference type="SUPFAM" id="SSF55729">
    <property type="entry name" value="Acyl-CoA N-acyltransferases (Nat)"/>
    <property type="match status" value="1"/>
</dbReference>
<name>A0A3P3VXQ8_9GAMM</name>
<feature type="region of interest" description="Disordered" evidence="1">
    <location>
        <begin position="163"/>
        <end position="186"/>
    </location>
</feature>
<dbReference type="InterPro" id="IPR057691">
    <property type="entry name" value="DUF7931"/>
</dbReference>
<evidence type="ECO:0000313" key="3">
    <source>
        <dbReference type="EMBL" id="RRJ85463.1"/>
    </source>
</evidence>
<protein>
    <submittedName>
        <fullName evidence="3">GNAT family N-acetyltransferase</fullName>
    </submittedName>
</protein>
<dbReference type="PROSITE" id="PS51186">
    <property type="entry name" value="GNAT"/>
    <property type="match status" value="1"/>
</dbReference>
<dbReference type="AlphaFoldDB" id="A0A3P3VXQ8"/>
<dbReference type="InterPro" id="IPR016181">
    <property type="entry name" value="Acyl_CoA_acyltransferase"/>
</dbReference>
<dbReference type="PANTHER" id="PTHR13355">
    <property type="entry name" value="GLUCOSAMINE 6-PHOSPHATE N-ACETYLTRANSFERASE"/>
    <property type="match status" value="1"/>
</dbReference>
<dbReference type="Pfam" id="PF25559">
    <property type="entry name" value="DUF7931"/>
    <property type="match status" value="1"/>
</dbReference>
<dbReference type="Pfam" id="PF13673">
    <property type="entry name" value="Acetyltransf_10"/>
    <property type="match status" value="1"/>
</dbReference>
<evidence type="ECO:0000259" key="2">
    <source>
        <dbReference type="PROSITE" id="PS51186"/>
    </source>
</evidence>
<keyword evidence="3" id="KW-0808">Transferase</keyword>
<dbReference type="GO" id="GO:0004343">
    <property type="term" value="F:glucosamine 6-phosphate N-acetyltransferase activity"/>
    <property type="evidence" value="ECO:0007669"/>
    <property type="project" value="TreeGrafter"/>
</dbReference>
<dbReference type="EMBL" id="QWEZ01000001">
    <property type="protein sequence ID" value="RRJ85463.1"/>
    <property type="molecule type" value="Genomic_DNA"/>
</dbReference>
<comment type="caution">
    <text evidence="3">The sequence shown here is derived from an EMBL/GenBank/DDBJ whole genome shotgun (WGS) entry which is preliminary data.</text>
</comment>
<sequence length="352" mass="39386">MHSRLHFHILQLPWHQAKEEAMALRTEIFHREQGIALELMSDEQDPDALHFLLYLEGDKLPSGTARMLANGRIGRVAVSQPLRGQGLGEALMRYLHDIALQLDLEATHLHAQQGSLPFYERLGYRPQGEPFVEAGIPHQAMQRPVAPANAPIEFTAVQEGPRPIIKAPSPEDYQPRATRPADDPVQTDASLGSTGAIAPLKELDQVIDHIAALIAQADEQVFIYAPTLNPQLFAHPKVLDAISAAARRNPFSRVQILVSEISAMVKQHHPLLQLQQRINSLISLRCTIPAYPLDSHALVLADDCGWLELVDDNPLCLCGNFNDGPRVKQWRERIKYPWNHSVIPQDIRQMSL</sequence>
<dbReference type="SUPFAM" id="SSF56024">
    <property type="entry name" value="Phospholipase D/nuclease"/>
    <property type="match status" value="1"/>
</dbReference>
<dbReference type="InterPro" id="IPR039143">
    <property type="entry name" value="GNPNAT1-like"/>
</dbReference>
<gene>
    <name evidence="3" type="ORF">D0544_06805</name>
</gene>
<proteinExistence type="predicted"/>
<dbReference type="Proteomes" id="UP000280792">
    <property type="component" value="Unassembled WGS sequence"/>
</dbReference>
<keyword evidence="4" id="KW-1185">Reference proteome</keyword>